<dbReference type="Gene3D" id="3.40.1480.10">
    <property type="entry name" value="MOFRL domain"/>
    <property type="match status" value="1"/>
</dbReference>
<dbReference type="PANTHER" id="PTHR12227">
    <property type="entry name" value="GLYCERATE KINASE"/>
    <property type="match status" value="1"/>
</dbReference>
<reference evidence="5" key="1">
    <citation type="journal article" date="2023" name="Commun. Biol.">
        <title>Genome analysis of Parmales, the sister group of diatoms, reveals the evolutionary specialization of diatoms from phago-mixotrophs to photoautotrophs.</title>
        <authorList>
            <person name="Ban H."/>
            <person name="Sato S."/>
            <person name="Yoshikawa S."/>
            <person name="Yamada K."/>
            <person name="Nakamura Y."/>
            <person name="Ichinomiya M."/>
            <person name="Sato N."/>
            <person name="Blanc-Mathieu R."/>
            <person name="Endo H."/>
            <person name="Kuwata A."/>
            <person name="Ogata H."/>
        </authorList>
    </citation>
    <scope>NUCLEOTIDE SEQUENCE [LARGE SCALE GENOMIC DNA]</scope>
    <source>
        <strain evidence="5">NIES 3701</strain>
    </source>
</reference>
<accession>A0A9W7AU44</accession>
<evidence type="ECO:0000259" key="2">
    <source>
        <dbReference type="Pfam" id="PF05161"/>
    </source>
</evidence>
<dbReference type="Pfam" id="PF13660">
    <property type="entry name" value="DUF4147"/>
    <property type="match status" value="1"/>
</dbReference>
<evidence type="ECO:0000313" key="5">
    <source>
        <dbReference type="Proteomes" id="UP001165085"/>
    </source>
</evidence>
<protein>
    <recommendedName>
        <fullName evidence="6">Glycerate kinase</fullName>
    </recommendedName>
</protein>
<comment type="similarity">
    <text evidence="1">Belongs to the glycerate kinase type-2 family.</text>
</comment>
<evidence type="ECO:0008006" key="6">
    <source>
        <dbReference type="Google" id="ProtNLM"/>
    </source>
</evidence>
<proteinExistence type="inferred from homology"/>
<evidence type="ECO:0000259" key="3">
    <source>
        <dbReference type="Pfam" id="PF13660"/>
    </source>
</evidence>
<gene>
    <name evidence="4" type="ORF">TrST_g6643</name>
</gene>
<dbReference type="InterPro" id="IPR037035">
    <property type="entry name" value="GK-like_C_sf"/>
</dbReference>
<feature type="domain" description="MOFRL-associated" evidence="3">
    <location>
        <begin position="46"/>
        <end position="250"/>
    </location>
</feature>
<feature type="domain" description="MOFRL" evidence="2">
    <location>
        <begin position="340"/>
        <end position="442"/>
    </location>
</feature>
<dbReference type="EMBL" id="BRXY01000174">
    <property type="protein sequence ID" value="GMH73975.1"/>
    <property type="molecule type" value="Genomic_DNA"/>
</dbReference>
<keyword evidence="5" id="KW-1185">Reference proteome</keyword>
<dbReference type="PANTHER" id="PTHR12227:SF0">
    <property type="entry name" value="GLYCERATE KINASE"/>
    <property type="match status" value="1"/>
</dbReference>
<dbReference type="InterPro" id="IPR038614">
    <property type="entry name" value="GK_N_sf"/>
</dbReference>
<dbReference type="Gene3D" id="3.40.50.10180">
    <property type="entry name" value="Glycerate kinase, MOFRL-like N-terminal domain"/>
    <property type="match status" value="1"/>
</dbReference>
<dbReference type="Pfam" id="PF05161">
    <property type="entry name" value="MOFRL"/>
    <property type="match status" value="1"/>
</dbReference>
<dbReference type="InterPro" id="IPR025286">
    <property type="entry name" value="MOFRL_assoc_dom"/>
</dbReference>
<dbReference type="GO" id="GO:0008887">
    <property type="term" value="F:glycerate kinase activity"/>
    <property type="evidence" value="ECO:0007669"/>
    <property type="project" value="InterPro"/>
</dbReference>
<sequence length="449" mass="47686">MNLRMSSVLPALFDSLHPTLLPPIRPTLSSTQLTIETGYPSGSVTRDVFTLSDYSSINVVGLGKASLSSLMPFADELVRSPRPPSLRLLCVSKAATSSPAHVAALESADCEIVYGDHPTPTESSVYAAEEVIKLCSEPSSLNLVFLSGGTSSLCCLPSVSLDLYKKITGALVSSSHPIQSINSLRSVLDNFKSGGLASEILKADDGSALKTYLISDVIDDDVRYIGSGPTCYQERDVELAKDVWRSLKPELKGEVGVDEVDKILDRLKEEEKKGVPEVPSGYSHPTIISRNSDAVTLAAKILSESTGMKVFPDLEPFDGAASDVIHEIIDDAVKRGPGIYVKGGESTVEFDVESGGKGGRNMEMCLIGAVKICEMGLEDKVSLACYGTDGNDGPTDAAGAMWWGGGCEGGVEKLEAHDSYTFWAQRGRGELIFTPGGTNLADLVVAVVN</sequence>
<name>A0A9W7AU44_9STRA</name>
<dbReference type="Proteomes" id="UP001165085">
    <property type="component" value="Unassembled WGS sequence"/>
</dbReference>
<dbReference type="InterPro" id="IPR007835">
    <property type="entry name" value="MOFRL"/>
</dbReference>
<evidence type="ECO:0000256" key="1">
    <source>
        <dbReference type="ARBA" id="ARBA00005393"/>
    </source>
</evidence>
<dbReference type="InterPro" id="IPR039760">
    <property type="entry name" value="MOFRL_protein"/>
</dbReference>
<dbReference type="OrthoDB" id="44918at2759"/>
<dbReference type="GO" id="GO:0005737">
    <property type="term" value="C:cytoplasm"/>
    <property type="evidence" value="ECO:0007669"/>
    <property type="project" value="TreeGrafter"/>
</dbReference>
<evidence type="ECO:0000313" key="4">
    <source>
        <dbReference type="EMBL" id="GMH73975.1"/>
    </source>
</evidence>
<organism evidence="4 5">
    <name type="scientific">Triparma strigata</name>
    <dbReference type="NCBI Taxonomy" id="1606541"/>
    <lineage>
        <taxon>Eukaryota</taxon>
        <taxon>Sar</taxon>
        <taxon>Stramenopiles</taxon>
        <taxon>Ochrophyta</taxon>
        <taxon>Bolidophyceae</taxon>
        <taxon>Parmales</taxon>
        <taxon>Triparmaceae</taxon>
        <taxon>Triparma</taxon>
    </lineage>
</organism>
<dbReference type="AlphaFoldDB" id="A0A9W7AU44"/>
<comment type="caution">
    <text evidence="4">The sequence shown here is derived from an EMBL/GenBank/DDBJ whole genome shotgun (WGS) entry which is preliminary data.</text>
</comment>
<dbReference type="SUPFAM" id="SSF82544">
    <property type="entry name" value="GckA/TtuD-like"/>
    <property type="match status" value="1"/>
</dbReference>